<dbReference type="PANTHER" id="PTHR13774:SF32">
    <property type="entry name" value="ANTISENSE-ENHANCING SEQUENCE 1"/>
    <property type="match status" value="1"/>
</dbReference>
<protein>
    <submittedName>
        <fullName evidence="2">PhzF family phenazine biosynthesis protein</fullName>
    </submittedName>
</protein>
<dbReference type="AlphaFoldDB" id="A0A417Y1F1"/>
<keyword evidence="3" id="KW-1185">Reference proteome</keyword>
<evidence type="ECO:0000313" key="3">
    <source>
        <dbReference type="Proteomes" id="UP000283644"/>
    </source>
</evidence>
<dbReference type="Pfam" id="PF02567">
    <property type="entry name" value="PhzC-PhzF"/>
    <property type="match status" value="1"/>
</dbReference>
<dbReference type="PIRSF" id="PIRSF016184">
    <property type="entry name" value="PhzC_PhzF"/>
    <property type="match status" value="1"/>
</dbReference>
<dbReference type="OrthoDB" id="9788221at2"/>
<dbReference type="InterPro" id="IPR003719">
    <property type="entry name" value="Phenazine_PhzF-like"/>
</dbReference>
<evidence type="ECO:0000256" key="1">
    <source>
        <dbReference type="PIRSR" id="PIRSR016184-1"/>
    </source>
</evidence>
<dbReference type="Proteomes" id="UP000283644">
    <property type="component" value="Unassembled WGS sequence"/>
</dbReference>
<dbReference type="Gene3D" id="3.10.310.10">
    <property type="entry name" value="Diaminopimelate Epimerase, Chain A, domain 1"/>
    <property type="match status" value="2"/>
</dbReference>
<dbReference type="SUPFAM" id="SSF54506">
    <property type="entry name" value="Diaminopimelate epimerase-like"/>
    <property type="match status" value="1"/>
</dbReference>
<dbReference type="NCBIfam" id="TIGR00654">
    <property type="entry name" value="PhzF_family"/>
    <property type="match status" value="1"/>
</dbReference>
<reference evidence="2 3" key="1">
    <citation type="submission" date="2018-09" db="EMBL/GenBank/DDBJ databases">
        <title>Genome sequencing of Nocardioides immobilis CCTCC AB 2017083 for comparison to Nocardioides silvaticus.</title>
        <authorList>
            <person name="Li C."/>
            <person name="Wang G."/>
        </authorList>
    </citation>
    <scope>NUCLEOTIDE SEQUENCE [LARGE SCALE GENOMIC DNA]</scope>
    <source>
        <strain evidence="2 3">CCTCC AB 2017083</strain>
    </source>
</reference>
<evidence type="ECO:0000313" key="2">
    <source>
        <dbReference type="EMBL" id="RHW26463.1"/>
    </source>
</evidence>
<feature type="active site" evidence="1">
    <location>
        <position position="46"/>
    </location>
</feature>
<gene>
    <name evidence="2" type="ORF">D0Z08_14120</name>
</gene>
<dbReference type="EMBL" id="QXGH01000017">
    <property type="protein sequence ID" value="RHW26463.1"/>
    <property type="molecule type" value="Genomic_DNA"/>
</dbReference>
<sequence length="275" mass="29190">MPLPFRQVNVFSTDPVLGNPVAVVHDADGLTDEQMAAFARWTNLSETTFLLRPTSDQADYRLRIFTPGGELPFAGHPTLGSAHAWLEAGGKAGREHVVQECGVGLVRLRRTDRLAFAAPPLIRSGAVDDKDLDRIATALRIDQADVVDSQWVDNGAGWVAVRLRDADAVLALDPDFTAFEPFDIGVVGLHPAGAETRAEVRGFAPLFGIPEDPVTGSLNAGLAQWLTDDGTLPSSYVASQGTALGRAGRVHIDTDDGTIWVGGATVTTIDGTVSL</sequence>
<dbReference type="PANTHER" id="PTHR13774">
    <property type="entry name" value="PHENAZINE BIOSYNTHESIS PROTEIN"/>
    <property type="match status" value="1"/>
</dbReference>
<dbReference type="GO" id="GO:0005737">
    <property type="term" value="C:cytoplasm"/>
    <property type="evidence" value="ECO:0007669"/>
    <property type="project" value="TreeGrafter"/>
</dbReference>
<dbReference type="GO" id="GO:0016853">
    <property type="term" value="F:isomerase activity"/>
    <property type="evidence" value="ECO:0007669"/>
    <property type="project" value="TreeGrafter"/>
</dbReference>
<proteinExistence type="predicted"/>
<organism evidence="2 3">
    <name type="scientific">Nocardioides immobilis</name>
    <dbReference type="NCBI Taxonomy" id="2049295"/>
    <lineage>
        <taxon>Bacteria</taxon>
        <taxon>Bacillati</taxon>
        <taxon>Actinomycetota</taxon>
        <taxon>Actinomycetes</taxon>
        <taxon>Propionibacteriales</taxon>
        <taxon>Nocardioidaceae</taxon>
        <taxon>Nocardioides</taxon>
    </lineage>
</organism>
<name>A0A417Y1F1_9ACTN</name>
<accession>A0A417Y1F1</accession>
<dbReference type="RefSeq" id="WP_118925876.1">
    <property type="nucleotide sequence ID" value="NZ_QXGH01000017.1"/>
</dbReference>
<comment type="caution">
    <text evidence="2">The sequence shown here is derived from an EMBL/GenBank/DDBJ whole genome shotgun (WGS) entry which is preliminary data.</text>
</comment>